<accession>A0A8J9VH56</accession>
<dbReference type="FunFam" id="1.10.150.50:FF:000011">
    <property type="entry name" value="Polyhomeotic-like protein 2 isoform 1"/>
    <property type="match status" value="1"/>
</dbReference>
<proteinExistence type="predicted"/>
<evidence type="ECO:0000256" key="8">
    <source>
        <dbReference type="PROSITE-ProRule" id="PRU00367"/>
    </source>
</evidence>
<feature type="compositionally biased region" description="Polar residues" evidence="9">
    <location>
        <begin position="702"/>
        <end position="711"/>
    </location>
</feature>
<dbReference type="InterPro" id="IPR012313">
    <property type="entry name" value="Znf_FCS"/>
</dbReference>
<feature type="compositionally biased region" description="Pro residues" evidence="9">
    <location>
        <begin position="685"/>
        <end position="701"/>
    </location>
</feature>
<feature type="compositionally biased region" description="Low complexity" evidence="9">
    <location>
        <begin position="961"/>
        <end position="971"/>
    </location>
</feature>
<evidence type="ECO:0000313" key="12">
    <source>
        <dbReference type="EMBL" id="CAH1240226.1"/>
    </source>
</evidence>
<dbReference type="InterPro" id="IPR050548">
    <property type="entry name" value="PcG_chromatin_remod_factors"/>
</dbReference>
<evidence type="ECO:0000256" key="1">
    <source>
        <dbReference type="ARBA" id="ARBA00004123"/>
    </source>
</evidence>
<keyword evidence="3" id="KW-0479">Metal-binding</keyword>
<dbReference type="GO" id="GO:0035102">
    <property type="term" value="C:PRC1 complex"/>
    <property type="evidence" value="ECO:0007669"/>
    <property type="project" value="TreeGrafter"/>
</dbReference>
<sequence>MNDRQTSPNVPTTQQPPAAHQSHSAPSLASQVQVIQQALHRGQPVTSVSAAQYSALQQMYMQQQLLLQNMAAQQQALGSSAVGQHGLSLTQANRQVLTTQSGTVTSQAQLLTTPAALQLLGPRMAAAAGAGGLSLSQPLQLVGQAGQPLYTTCTPQQLHSVLLQAQQAQSAAASQQAQAATAQLQKQAAASMAQQQASAQLALGPATSSGSTGSSSTPSALLSQLPSRGQGSVQALPLRGPPVPPTNQSKPSQSKQLDQSEKRVSTSPKKTDSSTVEKSKSQSSHPVPQAIAIGQPSSAKAVPVQYSPTKQTAPDPPVSKLEAHSSLHLLASHAHHISSRSPTHDRGISAMSPPFRHAVQWPYGSRKGSDGLPSLPKPAADQQKTTLSRPPAPKPEGYHSYMGSRGQDTTSPTTPTTVPSPTFLQHSQRPHSRPTQPVQAVPALQTSPKPTAPSPPIAKMEAQHIPHHVPVPVVPRPPLHNRPATTPPSPTFQQRLPTSPTVQSMGIQLGASSLGSPPPPEAKSGHIHHVHPHVQPPVQPPPQPVQPPPQPVQAHNQPVQAHNQPVQAHNPPMQAHNPPGQAHNPPTHAVQAAHVPPTHVQAAHVQPTHVQPLSQPLPLALATHKPVQTAPPLPQQPPVGPSPLAQPSAMQQSASRPRPSALSVLPSTQPSQRQIPTPGPQSRLTPPPAQPQRPQSLPPPVSTSAVVSQQAPPRVPSPKQNGVTATAAPPEKPDDPMKSPEPPKEDPPASRSSDLPLALNKPPTEKQQPQRAVVKPQILTHLIDGFIIQEGPQPFPIKHNSILVESRRPQASLTAPEAGPSTENGGALLMHSPDGKQPSKKPKKPQDKTLLKCEFCGKVDYQYRFRGSKRWLIFYTKRFCSMACAKRYNVGCTKRLGLFTPKQPSRYISKKKRERKSSSRKSTSGSEVSPSRLYSASLSPEPEDVQMSEPMDFSPPHEQLSPRASLSSPSRIVNRHNSFGSTDNELDLGPTDPNPARWSVEEVWEFIRSLPGCSDFADEFRSQEIDGQALMLLKEDHLMSAMNMKLGPALKICARINSLKQDS</sequence>
<feature type="compositionally biased region" description="Low complexity" evidence="9">
    <location>
        <begin position="203"/>
        <end position="227"/>
    </location>
</feature>
<feature type="domain" description="SAM" evidence="10">
    <location>
        <begin position="998"/>
        <end position="1062"/>
    </location>
</feature>
<evidence type="ECO:0000256" key="2">
    <source>
        <dbReference type="ARBA" id="ARBA00022473"/>
    </source>
</evidence>
<evidence type="ECO:0000256" key="6">
    <source>
        <dbReference type="ARBA" id="ARBA00023125"/>
    </source>
</evidence>
<dbReference type="GO" id="GO:0042393">
    <property type="term" value="F:histone binding"/>
    <property type="evidence" value="ECO:0007669"/>
    <property type="project" value="TreeGrafter"/>
</dbReference>
<evidence type="ECO:0000256" key="3">
    <source>
        <dbReference type="ARBA" id="ARBA00022723"/>
    </source>
</evidence>
<feature type="compositionally biased region" description="Polar residues" evidence="9">
    <location>
        <begin position="423"/>
        <end position="449"/>
    </location>
</feature>
<dbReference type="PANTHER" id="PTHR12247">
    <property type="entry name" value="POLYCOMB GROUP PROTEIN"/>
    <property type="match status" value="1"/>
</dbReference>
<gene>
    <name evidence="12" type="primary">PHC3</name>
    <name evidence="12" type="ORF">BLAG_LOCUS4247</name>
</gene>
<keyword evidence="7" id="KW-0539">Nucleus</keyword>
<feature type="compositionally biased region" description="Polar residues" evidence="9">
    <location>
        <begin position="927"/>
        <end position="938"/>
    </location>
</feature>
<dbReference type="Gene3D" id="3.30.60.160">
    <property type="match status" value="1"/>
</dbReference>
<dbReference type="InterPro" id="IPR038603">
    <property type="entry name" value="Znf_FCS_sf"/>
</dbReference>
<evidence type="ECO:0000256" key="4">
    <source>
        <dbReference type="ARBA" id="ARBA00022771"/>
    </source>
</evidence>
<dbReference type="GO" id="GO:0003677">
    <property type="term" value="F:DNA binding"/>
    <property type="evidence" value="ECO:0007669"/>
    <property type="project" value="UniProtKB-KW"/>
</dbReference>
<keyword evidence="4 8" id="KW-0863">Zinc-finger</keyword>
<keyword evidence="5" id="KW-0862">Zinc</keyword>
<dbReference type="SMART" id="SM00454">
    <property type="entry name" value="SAM"/>
    <property type="match status" value="1"/>
</dbReference>
<protein>
    <submittedName>
        <fullName evidence="12">PHC3 protein</fullName>
    </submittedName>
</protein>
<keyword evidence="2" id="KW-0217">Developmental protein</keyword>
<feature type="region of interest" description="Disordered" evidence="9">
    <location>
        <begin position="203"/>
        <end position="772"/>
    </location>
</feature>
<feature type="compositionally biased region" description="Low complexity" evidence="9">
    <location>
        <begin position="611"/>
        <end position="628"/>
    </location>
</feature>
<evidence type="ECO:0000259" key="11">
    <source>
        <dbReference type="PROSITE" id="PS51024"/>
    </source>
</evidence>
<feature type="compositionally biased region" description="Basic and acidic residues" evidence="9">
    <location>
        <begin position="731"/>
        <end position="748"/>
    </location>
</feature>
<dbReference type="Proteomes" id="UP000838412">
    <property type="component" value="Chromosome 11"/>
</dbReference>
<feature type="compositionally biased region" description="Polar residues" evidence="9">
    <location>
        <begin position="246"/>
        <end position="257"/>
    </location>
</feature>
<dbReference type="AlphaFoldDB" id="A0A8J9VH56"/>
<feature type="compositionally biased region" description="Basic and acidic residues" evidence="9">
    <location>
        <begin position="258"/>
        <end position="280"/>
    </location>
</feature>
<dbReference type="Gene3D" id="1.10.150.50">
    <property type="entry name" value="Transcription Factor, Ets-1"/>
    <property type="match status" value="1"/>
</dbReference>
<evidence type="ECO:0000259" key="10">
    <source>
        <dbReference type="PROSITE" id="PS50105"/>
    </source>
</evidence>
<feature type="region of interest" description="Disordered" evidence="9">
    <location>
        <begin position="1"/>
        <end position="31"/>
    </location>
</feature>
<feature type="region of interest" description="Disordered" evidence="9">
    <location>
        <begin position="808"/>
        <end position="847"/>
    </location>
</feature>
<dbReference type="GO" id="GO:0008270">
    <property type="term" value="F:zinc ion binding"/>
    <property type="evidence" value="ECO:0007669"/>
    <property type="project" value="UniProtKB-KW"/>
</dbReference>
<dbReference type="GO" id="GO:0003682">
    <property type="term" value="F:chromatin binding"/>
    <property type="evidence" value="ECO:0007669"/>
    <property type="project" value="TreeGrafter"/>
</dbReference>
<feature type="compositionally biased region" description="Pro residues" evidence="9">
    <location>
        <begin position="534"/>
        <end position="551"/>
    </location>
</feature>
<evidence type="ECO:0000256" key="5">
    <source>
        <dbReference type="ARBA" id="ARBA00022833"/>
    </source>
</evidence>
<name>A0A8J9VH56_BRALA</name>
<feature type="compositionally biased region" description="Pro residues" evidence="9">
    <location>
        <begin position="629"/>
        <end position="641"/>
    </location>
</feature>
<reference evidence="12" key="1">
    <citation type="submission" date="2022-01" db="EMBL/GenBank/DDBJ databases">
        <authorList>
            <person name="Braso-Vives M."/>
        </authorList>
    </citation>
    <scope>NUCLEOTIDE SEQUENCE</scope>
</reference>
<dbReference type="PANTHER" id="PTHR12247:SF138">
    <property type="entry name" value="POLYHOMEOTIC DISTAL, ISOFORM A-RELATED"/>
    <property type="match status" value="1"/>
</dbReference>
<dbReference type="PROSITE" id="PS50105">
    <property type="entry name" value="SAM_DOMAIN"/>
    <property type="match status" value="1"/>
</dbReference>
<feature type="region of interest" description="Disordered" evidence="9">
    <location>
        <begin position="903"/>
        <end position="994"/>
    </location>
</feature>
<feature type="compositionally biased region" description="Polar residues" evidence="9">
    <location>
        <begin position="665"/>
        <end position="684"/>
    </location>
</feature>
<dbReference type="SUPFAM" id="SSF47769">
    <property type="entry name" value="SAM/Pointed domain"/>
    <property type="match status" value="1"/>
</dbReference>
<dbReference type="OrthoDB" id="2390104at2759"/>
<dbReference type="Pfam" id="PF00536">
    <property type="entry name" value="SAM_1"/>
    <property type="match status" value="1"/>
</dbReference>
<dbReference type="InterPro" id="IPR013761">
    <property type="entry name" value="SAM/pointed_sf"/>
</dbReference>
<feature type="compositionally biased region" description="Polar residues" evidence="9">
    <location>
        <begin position="491"/>
        <end position="515"/>
    </location>
</feature>
<feature type="compositionally biased region" description="Low complexity" evidence="9">
    <location>
        <begin position="409"/>
        <end position="422"/>
    </location>
</feature>
<evidence type="ECO:0000313" key="13">
    <source>
        <dbReference type="Proteomes" id="UP000838412"/>
    </source>
</evidence>
<keyword evidence="6" id="KW-0238">DNA-binding</keyword>
<dbReference type="InterPro" id="IPR001660">
    <property type="entry name" value="SAM"/>
</dbReference>
<dbReference type="CDD" id="cd09577">
    <property type="entry name" value="SAM_Ph1_2_3"/>
    <property type="match status" value="1"/>
</dbReference>
<dbReference type="GO" id="GO:0045892">
    <property type="term" value="P:negative regulation of DNA-templated transcription"/>
    <property type="evidence" value="ECO:0007669"/>
    <property type="project" value="TreeGrafter"/>
</dbReference>
<feature type="domain" description="FCS-type" evidence="11">
    <location>
        <begin position="844"/>
        <end position="886"/>
    </location>
</feature>
<evidence type="ECO:0000256" key="7">
    <source>
        <dbReference type="ARBA" id="ARBA00023242"/>
    </source>
</evidence>
<organism evidence="12 13">
    <name type="scientific">Branchiostoma lanceolatum</name>
    <name type="common">Common lancelet</name>
    <name type="synonym">Amphioxus lanceolatum</name>
    <dbReference type="NCBI Taxonomy" id="7740"/>
    <lineage>
        <taxon>Eukaryota</taxon>
        <taxon>Metazoa</taxon>
        <taxon>Chordata</taxon>
        <taxon>Cephalochordata</taxon>
        <taxon>Leptocardii</taxon>
        <taxon>Amphioxiformes</taxon>
        <taxon>Branchiostomatidae</taxon>
        <taxon>Branchiostoma</taxon>
    </lineage>
</organism>
<dbReference type="EMBL" id="OV696696">
    <property type="protein sequence ID" value="CAH1240226.1"/>
    <property type="molecule type" value="Genomic_DNA"/>
</dbReference>
<feature type="compositionally biased region" description="Pro residues" evidence="9">
    <location>
        <begin position="472"/>
        <end position="490"/>
    </location>
</feature>
<dbReference type="PROSITE" id="PS51024">
    <property type="entry name" value="ZF_FCS"/>
    <property type="match status" value="1"/>
</dbReference>
<feature type="compositionally biased region" description="Basic residues" evidence="9">
    <location>
        <begin position="908"/>
        <end position="919"/>
    </location>
</feature>
<keyword evidence="13" id="KW-1185">Reference proteome</keyword>
<evidence type="ECO:0000256" key="9">
    <source>
        <dbReference type="SAM" id="MobiDB-lite"/>
    </source>
</evidence>
<comment type="subcellular location">
    <subcellularLocation>
        <location evidence="1">Nucleus</location>
    </subcellularLocation>
</comment>